<dbReference type="Proteomes" id="UP001595846">
    <property type="component" value="Unassembled WGS sequence"/>
</dbReference>
<keyword evidence="1" id="KW-0812">Transmembrane</keyword>
<feature type="transmembrane region" description="Helical" evidence="1">
    <location>
        <begin position="39"/>
        <end position="58"/>
    </location>
</feature>
<feature type="transmembrane region" description="Helical" evidence="1">
    <location>
        <begin position="131"/>
        <end position="156"/>
    </location>
</feature>
<dbReference type="InterPro" id="IPR009324">
    <property type="entry name" value="DUF981"/>
</dbReference>
<evidence type="ECO:0000256" key="1">
    <source>
        <dbReference type="SAM" id="Phobius"/>
    </source>
</evidence>
<dbReference type="EMBL" id="JBHSAQ010000014">
    <property type="protein sequence ID" value="MFC3960006.1"/>
    <property type="molecule type" value="Genomic_DNA"/>
</dbReference>
<gene>
    <name evidence="2" type="ORF">ACFOUR_16725</name>
</gene>
<evidence type="ECO:0000313" key="2">
    <source>
        <dbReference type="EMBL" id="MFC3960006.1"/>
    </source>
</evidence>
<name>A0ABD5NTD9_9EURY</name>
<proteinExistence type="predicted"/>
<comment type="caution">
    <text evidence="2">The sequence shown here is derived from an EMBL/GenBank/DDBJ whole genome shotgun (WGS) entry which is preliminary data.</text>
</comment>
<organism evidence="2 3">
    <name type="scientific">Halovivax cerinus</name>
    <dbReference type="NCBI Taxonomy" id="1487865"/>
    <lineage>
        <taxon>Archaea</taxon>
        <taxon>Methanobacteriati</taxon>
        <taxon>Methanobacteriota</taxon>
        <taxon>Stenosarchaea group</taxon>
        <taxon>Halobacteria</taxon>
        <taxon>Halobacteriales</taxon>
        <taxon>Natrialbaceae</taxon>
        <taxon>Halovivax</taxon>
    </lineage>
</organism>
<feature type="transmembrane region" description="Helical" evidence="1">
    <location>
        <begin position="6"/>
        <end position="27"/>
    </location>
</feature>
<evidence type="ECO:0000313" key="3">
    <source>
        <dbReference type="Proteomes" id="UP001595846"/>
    </source>
</evidence>
<accession>A0ABD5NTD9</accession>
<dbReference type="AlphaFoldDB" id="A0ABD5NTD9"/>
<keyword evidence="3" id="KW-1185">Reference proteome</keyword>
<keyword evidence="1" id="KW-0472">Membrane</keyword>
<feature type="transmembrane region" description="Helical" evidence="1">
    <location>
        <begin position="176"/>
        <end position="197"/>
    </location>
</feature>
<dbReference type="GeneID" id="73904226"/>
<sequence length="237" mass="25004">MTTGIFYNTLIGLVASVALLLLVVFPRHGATASTDVRRAWAWTFGTLGGLLVVMNLHINFVWPLPGVANIVFGEPALLFGALLVAAAAIIYRTPVEDTDDSIEEASGDGGIRSLWEVGELPTELVVALRPVGYVGAFAGLMTILLGWGTAAFAEIVFRAPAAEWPTGIVAGTGIEVVYMTGTYTILGIGAILVPFGLHNPPRLRTAGKFLTVAALLLLFITLISFVGHISLTAGYQP</sequence>
<dbReference type="RefSeq" id="WP_256531482.1">
    <property type="nucleotide sequence ID" value="NZ_CP101824.1"/>
</dbReference>
<feature type="transmembrane region" description="Helical" evidence="1">
    <location>
        <begin position="209"/>
        <end position="231"/>
    </location>
</feature>
<keyword evidence="1" id="KW-1133">Transmembrane helix</keyword>
<dbReference type="Pfam" id="PF06168">
    <property type="entry name" value="DUF981"/>
    <property type="match status" value="1"/>
</dbReference>
<protein>
    <submittedName>
        <fullName evidence="2">DUF981 family protein</fullName>
    </submittedName>
</protein>
<reference evidence="2 3" key="1">
    <citation type="journal article" date="2019" name="Int. J. Syst. Evol. Microbiol.">
        <title>The Global Catalogue of Microorganisms (GCM) 10K type strain sequencing project: providing services to taxonomists for standard genome sequencing and annotation.</title>
        <authorList>
            <consortium name="The Broad Institute Genomics Platform"/>
            <consortium name="The Broad Institute Genome Sequencing Center for Infectious Disease"/>
            <person name="Wu L."/>
            <person name="Ma J."/>
        </authorList>
    </citation>
    <scope>NUCLEOTIDE SEQUENCE [LARGE SCALE GENOMIC DNA]</scope>
    <source>
        <strain evidence="2 3">IBRC-M 10256</strain>
    </source>
</reference>
<feature type="transmembrane region" description="Helical" evidence="1">
    <location>
        <begin position="70"/>
        <end position="91"/>
    </location>
</feature>